<dbReference type="GO" id="GO:0006352">
    <property type="term" value="P:DNA-templated transcription initiation"/>
    <property type="evidence" value="ECO:0007669"/>
    <property type="project" value="InterPro"/>
</dbReference>
<keyword evidence="2" id="KW-0805">Transcription regulation</keyword>
<dbReference type="InterPro" id="IPR013249">
    <property type="entry name" value="RNA_pol_sigma70_r4_t2"/>
</dbReference>
<accession>A0A1I6YVY6</accession>
<dbReference type="EMBL" id="FPAS01000001">
    <property type="protein sequence ID" value="SFT54683.1"/>
    <property type="molecule type" value="Genomic_DNA"/>
</dbReference>
<dbReference type="InterPro" id="IPR007627">
    <property type="entry name" value="RNA_pol_sigma70_r2"/>
</dbReference>
<dbReference type="InterPro" id="IPR039425">
    <property type="entry name" value="RNA_pol_sigma-70-like"/>
</dbReference>
<evidence type="ECO:0000313" key="9">
    <source>
        <dbReference type="Proteomes" id="UP000236454"/>
    </source>
</evidence>
<name>A0A1I6YVY6_9FLAO</name>
<evidence type="ECO:0000313" key="8">
    <source>
        <dbReference type="EMBL" id="SFT54683.1"/>
    </source>
</evidence>
<organism evidence="8 9">
    <name type="scientific">Lishizhenia tianjinensis</name>
    <dbReference type="NCBI Taxonomy" id="477690"/>
    <lineage>
        <taxon>Bacteria</taxon>
        <taxon>Pseudomonadati</taxon>
        <taxon>Bacteroidota</taxon>
        <taxon>Flavobacteriia</taxon>
        <taxon>Flavobacteriales</taxon>
        <taxon>Crocinitomicaceae</taxon>
        <taxon>Lishizhenia</taxon>
    </lineage>
</organism>
<dbReference type="Gene3D" id="1.10.10.10">
    <property type="entry name" value="Winged helix-like DNA-binding domain superfamily/Winged helix DNA-binding domain"/>
    <property type="match status" value="1"/>
</dbReference>
<dbReference type="OrthoDB" id="9795666at2"/>
<evidence type="ECO:0000259" key="6">
    <source>
        <dbReference type="Pfam" id="PF04542"/>
    </source>
</evidence>
<dbReference type="InterPro" id="IPR013324">
    <property type="entry name" value="RNA_pol_sigma_r3/r4-like"/>
</dbReference>
<dbReference type="PANTHER" id="PTHR43133:SF8">
    <property type="entry name" value="RNA POLYMERASE SIGMA FACTOR HI_1459-RELATED"/>
    <property type="match status" value="1"/>
</dbReference>
<dbReference type="SUPFAM" id="SSF88659">
    <property type="entry name" value="Sigma3 and sigma4 domains of RNA polymerase sigma factors"/>
    <property type="match status" value="1"/>
</dbReference>
<feature type="domain" description="RNA polymerase sigma-70 region 2" evidence="6">
    <location>
        <begin position="31"/>
        <end position="96"/>
    </location>
</feature>
<proteinExistence type="inferred from homology"/>
<keyword evidence="4" id="KW-0238">DNA-binding</keyword>
<evidence type="ECO:0000256" key="3">
    <source>
        <dbReference type="ARBA" id="ARBA00023082"/>
    </source>
</evidence>
<evidence type="ECO:0000256" key="1">
    <source>
        <dbReference type="ARBA" id="ARBA00010641"/>
    </source>
</evidence>
<dbReference type="Pfam" id="PF08281">
    <property type="entry name" value="Sigma70_r4_2"/>
    <property type="match status" value="1"/>
</dbReference>
<gene>
    <name evidence="8" type="ORF">SAMN05216474_1232</name>
</gene>
<dbReference type="CDD" id="cd06171">
    <property type="entry name" value="Sigma70_r4"/>
    <property type="match status" value="1"/>
</dbReference>
<keyword evidence="3" id="KW-0731">Sigma factor</keyword>
<evidence type="ECO:0000256" key="2">
    <source>
        <dbReference type="ARBA" id="ARBA00023015"/>
    </source>
</evidence>
<dbReference type="GO" id="GO:0003677">
    <property type="term" value="F:DNA binding"/>
    <property type="evidence" value="ECO:0007669"/>
    <property type="project" value="UniProtKB-KW"/>
</dbReference>
<dbReference type="InterPro" id="IPR036388">
    <property type="entry name" value="WH-like_DNA-bd_sf"/>
</dbReference>
<dbReference type="PANTHER" id="PTHR43133">
    <property type="entry name" value="RNA POLYMERASE ECF-TYPE SIGMA FACTO"/>
    <property type="match status" value="1"/>
</dbReference>
<dbReference type="InterPro" id="IPR013325">
    <property type="entry name" value="RNA_pol_sigma_r2"/>
</dbReference>
<dbReference type="SUPFAM" id="SSF88946">
    <property type="entry name" value="Sigma2 domain of RNA polymerase sigma factors"/>
    <property type="match status" value="1"/>
</dbReference>
<dbReference type="NCBIfam" id="TIGR02937">
    <property type="entry name" value="sigma70-ECF"/>
    <property type="match status" value="1"/>
</dbReference>
<comment type="similarity">
    <text evidence="1">Belongs to the sigma-70 factor family. ECF subfamily.</text>
</comment>
<keyword evidence="5" id="KW-0804">Transcription</keyword>
<dbReference type="GO" id="GO:0016987">
    <property type="term" value="F:sigma factor activity"/>
    <property type="evidence" value="ECO:0007669"/>
    <property type="project" value="UniProtKB-KW"/>
</dbReference>
<feature type="domain" description="RNA polymerase sigma factor 70 region 4 type 2" evidence="7">
    <location>
        <begin position="132"/>
        <end position="182"/>
    </location>
</feature>
<keyword evidence="9" id="KW-1185">Reference proteome</keyword>
<protein>
    <submittedName>
        <fullName evidence="8">RNA polymerase sigma-70 factor, ECF subfamily</fullName>
    </submittedName>
</protein>
<dbReference type="RefSeq" id="WP_090247433.1">
    <property type="nucleotide sequence ID" value="NZ_FPAS01000001.1"/>
</dbReference>
<dbReference type="Proteomes" id="UP000236454">
    <property type="component" value="Unassembled WGS sequence"/>
</dbReference>
<evidence type="ECO:0000256" key="5">
    <source>
        <dbReference type="ARBA" id="ARBA00023163"/>
    </source>
</evidence>
<dbReference type="STRING" id="477690.SAMN05216474_1232"/>
<sequence length="196" mass="23366">MKLFKKDYSALSDEELVVWMAKGKKLAFDHLYERYAAAMHYFFQQKLKKDKEKAEDFVHDLFAKLIQKPESFDSSRIFKTWLYSVANNMVKNEYKKMQVRSNTQNGLEEDFGITDDSRGSLEILHWQNFEEKLEGVIEELDIKHSEVFQLRHLQEMSIKEIAEVLVINEGTVKSRLFHAHKKVAERMREFDPKNRR</sequence>
<evidence type="ECO:0000256" key="4">
    <source>
        <dbReference type="ARBA" id="ARBA00023125"/>
    </source>
</evidence>
<dbReference type="Gene3D" id="1.10.1740.10">
    <property type="match status" value="1"/>
</dbReference>
<dbReference type="InterPro" id="IPR014284">
    <property type="entry name" value="RNA_pol_sigma-70_dom"/>
</dbReference>
<reference evidence="8 9" key="1">
    <citation type="submission" date="2016-10" db="EMBL/GenBank/DDBJ databases">
        <authorList>
            <person name="de Groot N.N."/>
        </authorList>
    </citation>
    <scope>NUCLEOTIDE SEQUENCE [LARGE SCALE GENOMIC DNA]</scope>
    <source>
        <strain evidence="8 9">CGMCC 1.7005</strain>
    </source>
</reference>
<dbReference type="Pfam" id="PF04542">
    <property type="entry name" value="Sigma70_r2"/>
    <property type="match status" value="1"/>
</dbReference>
<evidence type="ECO:0000259" key="7">
    <source>
        <dbReference type="Pfam" id="PF08281"/>
    </source>
</evidence>
<dbReference type="AlphaFoldDB" id="A0A1I6YVY6"/>